<comment type="catalytic activity">
    <reaction evidence="2">
        <text>2 GTP = 3',3'-c-di-GMP + 2 diphosphate</text>
        <dbReference type="Rhea" id="RHEA:24898"/>
        <dbReference type="ChEBI" id="CHEBI:33019"/>
        <dbReference type="ChEBI" id="CHEBI:37565"/>
        <dbReference type="ChEBI" id="CHEBI:58805"/>
        <dbReference type="EC" id="2.7.7.65"/>
    </reaction>
</comment>
<organism evidence="4 5">
    <name type="scientific">Candidatus Nitrobium versatile</name>
    <dbReference type="NCBI Taxonomy" id="2884831"/>
    <lineage>
        <taxon>Bacteria</taxon>
        <taxon>Pseudomonadati</taxon>
        <taxon>Nitrospirota</taxon>
        <taxon>Nitrospiria</taxon>
        <taxon>Nitrospirales</taxon>
        <taxon>Nitrospiraceae</taxon>
        <taxon>Candidatus Nitrobium</taxon>
    </lineage>
</organism>
<dbReference type="EC" id="2.7.7.65" evidence="1"/>
<dbReference type="InterPro" id="IPR000160">
    <property type="entry name" value="GGDEF_dom"/>
</dbReference>
<dbReference type="GO" id="GO:0043709">
    <property type="term" value="P:cell adhesion involved in single-species biofilm formation"/>
    <property type="evidence" value="ECO:0007669"/>
    <property type="project" value="TreeGrafter"/>
</dbReference>
<dbReference type="InterPro" id="IPR043128">
    <property type="entry name" value="Rev_trsase/Diguanyl_cyclase"/>
</dbReference>
<proteinExistence type="predicted"/>
<dbReference type="AlphaFoldDB" id="A0A953JA08"/>
<dbReference type="GO" id="GO:0005886">
    <property type="term" value="C:plasma membrane"/>
    <property type="evidence" value="ECO:0007669"/>
    <property type="project" value="TreeGrafter"/>
</dbReference>
<dbReference type="NCBIfam" id="TIGR00254">
    <property type="entry name" value="GGDEF"/>
    <property type="match status" value="1"/>
</dbReference>
<evidence type="ECO:0000256" key="2">
    <source>
        <dbReference type="ARBA" id="ARBA00034247"/>
    </source>
</evidence>
<evidence type="ECO:0000313" key="5">
    <source>
        <dbReference type="Proteomes" id="UP000705867"/>
    </source>
</evidence>
<protein>
    <recommendedName>
        <fullName evidence="1">diguanylate cyclase</fullName>
        <ecNumber evidence="1">2.7.7.65</ecNumber>
    </recommendedName>
</protein>
<name>A0A953JA08_9BACT</name>
<dbReference type="EMBL" id="JAIOIV010000110">
    <property type="protein sequence ID" value="MBZ0157302.1"/>
    <property type="molecule type" value="Genomic_DNA"/>
</dbReference>
<dbReference type="PANTHER" id="PTHR45138:SF9">
    <property type="entry name" value="DIGUANYLATE CYCLASE DGCM-RELATED"/>
    <property type="match status" value="1"/>
</dbReference>
<evidence type="ECO:0000313" key="4">
    <source>
        <dbReference type="EMBL" id="MBZ0157302.1"/>
    </source>
</evidence>
<reference evidence="4" key="1">
    <citation type="journal article" date="2021" name="bioRxiv">
        <title>Unraveling nitrogen, sulfur and carbon metabolic pathways and microbial community transcriptional responses to substrate deprivation and toxicity stresses in a bioreactor mimicking anoxic brackish coastal sediment conditions.</title>
        <authorList>
            <person name="Martins P.D."/>
            <person name="Echeveste M.J."/>
            <person name="Arshad A."/>
            <person name="Kurth J."/>
            <person name="Ouboter H."/>
            <person name="Jetten M.S.M."/>
            <person name="Welte C.U."/>
        </authorList>
    </citation>
    <scope>NUCLEOTIDE SEQUENCE</scope>
    <source>
        <strain evidence="4">MAG_39</strain>
    </source>
</reference>
<dbReference type="Pfam" id="PF00990">
    <property type="entry name" value="GGDEF"/>
    <property type="match status" value="1"/>
</dbReference>
<evidence type="ECO:0000259" key="3">
    <source>
        <dbReference type="PROSITE" id="PS50887"/>
    </source>
</evidence>
<feature type="domain" description="GGDEF" evidence="3">
    <location>
        <begin position="250"/>
        <end position="381"/>
    </location>
</feature>
<evidence type="ECO:0000256" key="1">
    <source>
        <dbReference type="ARBA" id="ARBA00012528"/>
    </source>
</evidence>
<dbReference type="Gene3D" id="3.30.70.270">
    <property type="match status" value="1"/>
</dbReference>
<dbReference type="CDD" id="cd01949">
    <property type="entry name" value="GGDEF"/>
    <property type="match status" value="1"/>
</dbReference>
<dbReference type="SMART" id="SM00267">
    <property type="entry name" value="GGDEF"/>
    <property type="match status" value="1"/>
</dbReference>
<dbReference type="Proteomes" id="UP000705867">
    <property type="component" value="Unassembled WGS sequence"/>
</dbReference>
<dbReference type="PANTHER" id="PTHR45138">
    <property type="entry name" value="REGULATORY COMPONENTS OF SENSORY TRANSDUCTION SYSTEM"/>
    <property type="match status" value="1"/>
</dbReference>
<accession>A0A953JA08</accession>
<dbReference type="GO" id="GO:1902201">
    <property type="term" value="P:negative regulation of bacterial-type flagellum-dependent cell motility"/>
    <property type="evidence" value="ECO:0007669"/>
    <property type="project" value="TreeGrafter"/>
</dbReference>
<dbReference type="FunFam" id="3.30.70.270:FF:000001">
    <property type="entry name" value="Diguanylate cyclase domain protein"/>
    <property type="match status" value="1"/>
</dbReference>
<sequence>MIDHGYPFGKDELIMKKYEALFTEHSRSPVLCFEEEQELYAAYCSLYKRLVKISRISDSYQAAIKELLVKLQTAAAEIKTLSGCLPICASCKKIRDDEGYWQQVEHYLMKHSGAVFTHSVCSECARKLYSDLLLPAPEERPEHEGGSPKTPELDVEDAVIRRFLPTVNNEALASNPLYGDFKDIFLSYIRLLKRQNRIVRISDKYQSQLRELMAVLDISSRTDPLTKLCNRADMFEKLAAEQSRAVRYQKTFSLVMVDLDYFKQVNDTYGHLAGDQFLVAVAGLMRSNLRKEDSCARWGGEEFLILLPETELSNGTHTAEKLRGLIASITVPLHGEKVYITASLGVASYSPGETIDHCIKRADDALYLAKKNGRNRVAAAQ</sequence>
<comment type="caution">
    <text evidence="4">The sequence shown here is derived from an EMBL/GenBank/DDBJ whole genome shotgun (WGS) entry which is preliminary data.</text>
</comment>
<dbReference type="InterPro" id="IPR029787">
    <property type="entry name" value="Nucleotide_cyclase"/>
</dbReference>
<reference evidence="4" key="2">
    <citation type="submission" date="2021-08" db="EMBL/GenBank/DDBJ databases">
        <authorList>
            <person name="Dalcin Martins P."/>
        </authorList>
    </citation>
    <scope>NUCLEOTIDE SEQUENCE</scope>
    <source>
        <strain evidence="4">MAG_39</strain>
    </source>
</reference>
<dbReference type="SUPFAM" id="SSF55073">
    <property type="entry name" value="Nucleotide cyclase"/>
    <property type="match status" value="1"/>
</dbReference>
<dbReference type="GO" id="GO:0052621">
    <property type="term" value="F:diguanylate cyclase activity"/>
    <property type="evidence" value="ECO:0007669"/>
    <property type="project" value="UniProtKB-EC"/>
</dbReference>
<dbReference type="InterPro" id="IPR050469">
    <property type="entry name" value="Diguanylate_Cyclase"/>
</dbReference>
<gene>
    <name evidence="4" type="ORF">K8I29_13970</name>
</gene>
<dbReference type="PROSITE" id="PS50887">
    <property type="entry name" value="GGDEF"/>
    <property type="match status" value="1"/>
</dbReference>